<evidence type="ECO:0000259" key="2">
    <source>
        <dbReference type="Pfam" id="PF18932"/>
    </source>
</evidence>
<organism evidence="3 4">
    <name type="scientific">Flavisphingopyxis soli</name>
    <dbReference type="NCBI Taxonomy" id="2601267"/>
    <lineage>
        <taxon>Bacteria</taxon>
        <taxon>Pseudomonadati</taxon>
        <taxon>Pseudomonadota</taxon>
        <taxon>Alphaproteobacteria</taxon>
        <taxon>Sphingomonadales</taxon>
        <taxon>Sphingopyxidaceae</taxon>
        <taxon>Flavisphingopyxis</taxon>
    </lineage>
</organism>
<comment type="caution">
    <text evidence="3">The sequence shown here is derived from an EMBL/GenBank/DDBJ whole genome shotgun (WGS) entry which is preliminary data.</text>
</comment>
<accession>A0A5C6UMQ2</accession>
<sequence length="147" mass="16019">MADSPDDEVGYGRPPKHTRWQKGQSGNPRGRPKSSRGLKADLHAELISRMEIQMNGKRISGTKQQLMLKTLTARAASGDVRAIKALIDLVMQVFGPEDRGAEAKRLSTQDQQILDQLLGRGALTASNAVPAIETDTPTSAKQEKDDE</sequence>
<dbReference type="Proteomes" id="UP000321129">
    <property type="component" value="Unassembled WGS sequence"/>
</dbReference>
<dbReference type="InterPro" id="IPR043736">
    <property type="entry name" value="DUF5681"/>
</dbReference>
<evidence type="ECO:0000313" key="3">
    <source>
        <dbReference type="EMBL" id="TXC73386.1"/>
    </source>
</evidence>
<proteinExistence type="predicted"/>
<dbReference type="Pfam" id="PF18932">
    <property type="entry name" value="DUF5681"/>
    <property type="match status" value="1"/>
</dbReference>
<gene>
    <name evidence="3" type="ORF">FSZ31_01095</name>
</gene>
<dbReference type="AlphaFoldDB" id="A0A5C6UMQ2"/>
<evidence type="ECO:0000313" key="4">
    <source>
        <dbReference type="Proteomes" id="UP000321129"/>
    </source>
</evidence>
<feature type="domain" description="DUF5681" evidence="2">
    <location>
        <begin position="16"/>
        <end position="91"/>
    </location>
</feature>
<keyword evidence="4" id="KW-1185">Reference proteome</keyword>
<protein>
    <recommendedName>
        <fullName evidence="2">DUF5681 domain-containing protein</fullName>
    </recommendedName>
</protein>
<reference evidence="3 4" key="1">
    <citation type="submission" date="2019-08" db="EMBL/GenBank/DDBJ databases">
        <title>Sphingorhabdus soil sp. nov., isolated from arctic soil.</title>
        <authorList>
            <person name="Liu Y."/>
        </authorList>
    </citation>
    <scope>NUCLEOTIDE SEQUENCE [LARGE SCALE GENOMIC DNA]</scope>
    <source>
        <strain evidence="3 4">D-2Q-5-6</strain>
    </source>
</reference>
<feature type="region of interest" description="Disordered" evidence="1">
    <location>
        <begin position="1"/>
        <end position="39"/>
    </location>
</feature>
<evidence type="ECO:0000256" key="1">
    <source>
        <dbReference type="SAM" id="MobiDB-lite"/>
    </source>
</evidence>
<name>A0A5C6UMQ2_9SPHN</name>
<dbReference type="EMBL" id="VOPY01000001">
    <property type="protein sequence ID" value="TXC73386.1"/>
    <property type="molecule type" value="Genomic_DNA"/>
</dbReference>
<feature type="region of interest" description="Disordered" evidence="1">
    <location>
        <begin position="128"/>
        <end position="147"/>
    </location>
</feature>
<dbReference type="RefSeq" id="WP_147121222.1">
    <property type="nucleotide sequence ID" value="NZ_VOPY01000001.1"/>
</dbReference>